<dbReference type="GO" id="GO:0015562">
    <property type="term" value="F:efflux transmembrane transporter activity"/>
    <property type="evidence" value="ECO:0007669"/>
    <property type="project" value="InterPro"/>
</dbReference>
<dbReference type="Gene3D" id="1.20.1600.10">
    <property type="entry name" value="Outer membrane efflux proteins (OEP)"/>
    <property type="match status" value="1"/>
</dbReference>
<evidence type="ECO:0000256" key="2">
    <source>
        <dbReference type="ARBA" id="ARBA00007613"/>
    </source>
</evidence>
<keyword evidence="8" id="KW-0175">Coiled coil</keyword>
<dbReference type="InterPro" id="IPR003423">
    <property type="entry name" value="OMP_efflux"/>
</dbReference>
<evidence type="ECO:0000313" key="10">
    <source>
        <dbReference type="EMBL" id="NUY05373.1"/>
    </source>
</evidence>
<evidence type="ECO:0000313" key="11">
    <source>
        <dbReference type="Proteomes" id="UP000594380"/>
    </source>
</evidence>
<evidence type="ECO:0000256" key="1">
    <source>
        <dbReference type="ARBA" id="ARBA00004442"/>
    </source>
</evidence>
<keyword evidence="4" id="KW-1134">Transmembrane beta strand</keyword>
<feature type="coiled-coil region" evidence="8">
    <location>
        <begin position="318"/>
        <end position="345"/>
    </location>
</feature>
<accession>A0A7Y6N1N0</accession>
<evidence type="ECO:0000256" key="9">
    <source>
        <dbReference type="SAM" id="SignalP"/>
    </source>
</evidence>
<evidence type="ECO:0000256" key="4">
    <source>
        <dbReference type="ARBA" id="ARBA00022452"/>
    </source>
</evidence>
<dbReference type="PANTHER" id="PTHR30026:SF20">
    <property type="entry name" value="OUTER MEMBRANE PROTEIN TOLC"/>
    <property type="match status" value="1"/>
</dbReference>
<dbReference type="InterPro" id="IPR051906">
    <property type="entry name" value="TolC-like"/>
</dbReference>
<comment type="caution">
    <text evidence="10">The sequence shown here is derived from an EMBL/GenBank/DDBJ whole genome shotgun (WGS) entry which is preliminary data.</text>
</comment>
<protein>
    <submittedName>
        <fullName evidence="10">TolC family outer membrane protein</fullName>
    </submittedName>
</protein>
<organism evidence="10 11">
    <name type="scientific">Paraburkholderia youngii</name>
    <dbReference type="NCBI Taxonomy" id="2782701"/>
    <lineage>
        <taxon>Bacteria</taxon>
        <taxon>Pseudomonadati</taxon>
        <taxon>Pseudomonadota</taxon>
        <taxon>Betaproteobacteria</taxon>
        <taxon>Burkholderiales</taxon>
        <taxon>Burkholderiaceae</taxon>
        <taxon>Paraburkholderia</taxon>
    </lineage>
</organism>
<keyword evidence="3" id="KW-0813">Transport</keyword>
<keyword evidence="7" id="KW-0998">Cell outer membrane</keyword>
<dbReference type="GO" id="GO:1990281">
    <property type="term" value="C:efflux pump complex"/>
    <property type="evidence" value="ECO:0007669"/>
    <property type="project" value="TreeGrafter"/>
</dbReference>
<dbReference type="Proteomes" id="UP000594380">
    <property type="component" value="Unassembled WGS sequence"/>
</dbReference>
<dbReference type="EMBL" id="JAALDK010000002">
    <property type="protein sequence ID" value="NUY05373.1"/>
    <property type="molecule type" value="Genomic_DNA"/>
</dbReference>
<keyword evidence="9" id="KW-0732">Signal</keyword>
<dbReference type="PANTHER" id="PTHR30026">
    <property type="entry name" value="OUTER MEMBRANE PROTEIN TOLC"/>
    <property type="match status" value="1"/>
</dbReference>
<evidence type="ECO:0000256" key="5">
    <source>
        <dbReference type="ARBA" id="ARBA00022692"/>
    </source>
</evidence>
<dbReference type="InterPro" id="IPR010130">
    <property type="entry name" value="T1SS_OMP_TolC"/>
</dbReference>
<dbReference type="AlphaFoldDB" id="A0A7Y6N1N0"/>
<dbReference type="Pfam" id="PF02321">
    <property type="entry name" value="OEP"/>
    <property type="match status" value="2"/>
</dbReference>
<comment type="similarity">
    <text evidence="2">Belongs to the outer membrane factor (OMF) (TC 1.B.17) family.</text>
</comment>
<gene>
    <name evidence="10" type="ORF">G5S42_38030</name>
</gene>
<dbReference type="GO" id="GO:0009279">
    <property type="term" value="C:cell outer membrane"/>
    <property type="evidence" value="ECO:0007669"/>
    <property type="project" value="UniProtKB-SubCell"/>
</dbReference>
<evidence type="ECO:0000256" key="6">
    <source>
        <dbReference type="ARBA" id="ARBA00023136"/>
    </source>
</evidence>
<keyword evidence="6" id="KW-0472">Membrane</keyword>
<evidence type="ECO:0000256" key="3">
    <source>
        <dbReference type="ARBA" id="ARBA00022448"/>
    </source>
</evidence>
<reference evidence="10 11" key="1">
    <citation type="submission" date="2020-02" db="EMBL/GenBank/DDBJ databases">
        <title>Paraburkholderia simonii sp. nov. and Paraburkholderia youngii sp. nov. Brazilian and Mexican Mimosa-associated rhizobia.</title>
        <authorList>
            <person name="Mavima L."/>
            <person name="Beukes C.W."/>
            <person name="Chan W.Y."/>
            <person name="Palmer M."/>
            <person name="De Meyer S.E."/>
            <person name="James E.K."/>
            <person name="Venter S.N."/>
            <person name="Steenkamp E.T."/>
        </authorList>
    </citation>
    <scope>NUCLEOTIDE SEQUENCE [LARGE SCALE GENOMIC DNA]</scope>
    <source>
        <strain evidence="10 11">JPY169</strain>
    </source>
</reference>
<dbReference type="GO" id="GO:0015288">
    <property type="term" value="F:porin activity"/>
    <property type="evidence" value="ECO:0007669"/>
    <property type="project" value="TreeGrafter"/>
</dbReference>
<name>A0A7Y6N1N0_9BURK</name>
<sequence length="452" mass="49014">MRRVLVMVLVCVFNAGRAADLTSLTDSALANDAKLKSAEATWHAEIEKEPQGRAGLLPRVTLQQSNYRNGVRVPGMSYPGYSTNGFTLSLTQPVFRWDAWETYQQGKLSVIEANLALAQAKQDLLLRVSQAYFTALGAQDDVELSRKHREAVAEQLALATHRFSLGDATVVDVNEAQAGFDSAQADEIAAHSQLDEKYAALQKIVGSPVTRVDGMRDGFNIPPVDPPDVDSWIDAAADANYHVRQRQVALEIAERERSKARAGDYPSISLVGNVNQGNAAYVNGQSNFNTGGNRGTSSALGIQITIPLTDGLMTRSRVREAAALREKAEHDLDDARRSAELEAHEAWLGVTRGLAKIDALKTAVKSAAIALRSNQTGYRVGVRVNADVLSAQDKLYSARRDLAKARQETLVQGLRLKASAARLERTDIESLNALLASNSDAERPVQNSNAGE</sequence>
<feature type="chain" id="PRO_5031387431" evidence="9">
    <location>
        <begin position="19"/>
        <end position="452"/>
    </location>
</feature>
<comment type="subcellular location">
    <subcellularLocation>
        <location evidence="1">Cell outer membrane</location>
    </subcellularLocation>
</comment>
<evidence type="ECO:0000256" key="7">
    <source>
        <dbReference type="ARBA" id="ARBA00023237"/>
    </source>
</evidence>
<evidence type="ECO:0000256" key="8">
    <source>
        <dbReference type="SAM" id="Coils"/>
    </source>
</evidence>
<feature type="signal peptide" evidence="9">
    <location>
        <begin position="1"/>
        <end position="18"/>
    </location>
</feature>
<dbReference type="NCBIfam" id="TIGR01844">
    <property type="entry name" value="type_I_sec_TolC"/>
    <property type="match status" value="1"/>
</dbReference>
<dbReference type="SUPFAM" id="SSF56954">
    <property type="entry name" value="Outer membrane efflux proteins (OEP)"/>
    <property type="match status" value="1"/>
</dbReference>
<keyword evidence="5" id="KW-0812">Transmembrane</keyword>
<proteinExistence type="inferred from homology"/>